<feature type="domain" description="Alpha/beta hydrolase fold-3" evidence="2">
    <location>
        <begin position="32"/>
        <end position="238"/>
    </location>
</feature>
<evidence type="ECO:0000259" key="2">
    <source>
        <dbReference type="Pfam" id="PF07859"/>
    </source>
</evidence>
<dbReference type="PATRIC" id="fig|1423783.4.peg.2081"/>
<dbReference type="Gene3D" id="3.40.50.1820">
    <property type="entry name" value="alpha/beta hydrolase"/>
    <property type="match status" value="1"/>
</dbReference>
<dbReference type="InterPro" id="IPR013094">
    <property type="entry name" value="AB_hydrolase_3"/>
</dbReference>
<evidence type="ECO:0000313" key="3">
    <source>
        <dbReference type="EMBL" id="KRL84715.1"/>
    </source>
</evidence>
<evidence type="ECO:0000313" key="4">
    <source>
        <dbReference type="Proteomes" id="UP000051922"/>
    </source>
</evidence>
<reference evidence="3 4" key="1">
    <citation type="journal article" date="2015" name="Genome Announc.">
        <title>Expanding the biotechnology potential of lactobacilli through comparative genomics of 213 strains and associated genera.</title>
        <authorList>
            <person name="Sun Z."/>
            <person name="Harris H.M."/>
            <person name="McCann A."/>
            <person name="Guo C."/>
            <person name="Argimon S."/>
            <person name="Zhang W."/>
            <person name="Yang X."/>
            <person name="Jeffery I.B."/>
            <person name="Cooney J.C."/>
            <person name="Kagawa T.F."/>
            <person name="Liu W."/>
            <person name="Song Y."/>
            <person name="Salvetti E."/>
            <person name="Wrobel A."/>
            <person name="Rasinkangas P."/>
            <person name="Parkhill J."/>
            <person name="Rea M.C."/>
            <person name="O'Sullivan O."/>
            <person name="Ritari J."/>
            <person name="Douillard F.P."/>
            <person name="Paul Ross R."/>
            <person name="Yang R."/>
            <person name="Briner A.E."/>
            <person name="Felis G.E."/>
            <person name="de Vos W.M."/>
            <person name="Barrangou R."/>
            <person name="Klaenhammer T.R."/>
            <person name="Caufield P.W."/>
            <person name="Cui Y."/>
            <person name="Zhang H."/>
            <person name="O'Toole P.W."/>
        </authorList>
    </citation>
    <scope>NUCLEOTIDE SEQUENCE [LARGE SCALE GENOMIC DNA]</scope>
    <source>
        <strain evidence="3 4">DSM 15945</strain>
    </source>
</reference>
<organism evidence="3 4">
    <name type="scientific">Lacticaseibacillus pantheris DSM 15945 = JCM 12539 = NBRC 106106</name>
    <dbReference type="NCBI Taxonomy" id="1423783"/>
    <lineage>
        <taxon>Bacteria</taxon>
        <taxon>Bacillati</taxon>
        <taxon>Bacillota</taxon>
        <taxon>Bacilli</taxon>
        <taxon>Lactobacillales</taxon>
        <taxon>Lactobacillaceae</taxon>
        <taxon>Lacticaseibacillus</taxon>
    </lineage>
</organism>
<dbReference type="STRING" id="1423783.FC50_GL002031"/>
<comment type="caution">
    <text evidence="3">The sequence shown here is derived from an EMBL/GenBank/DDBJ whole genome shotgun (WGS) entry which is preliminary data.</text>
</comment>
<dbReference type="RefSeq" id="WP_056957105.1">
    <property type="nucleotide sequence ID" value="NZ_AZFJ01000059.1"/>
</dbReference>
<dbReference type="InterPro" id="IPR050300">
    <property type="entry name" value="GDXG_lipolytic_enzyme"/>
</dbReference>
<dbReference type="GO" id="GO:0016787">
    <property type="term" value="F:hydrolase activity"/>
    <property type="evidence" value="ECO:0007669"/>
    <property type="project" value="UniProtKB-KW"/>
</dbReference>
<gene>
    <name evidence="3" type="ORF">FC50_GL002031</name>
</gene>
<dbReference type="EMBL" id="AZFJ01000059">
    <property type="protein sequence ID" value="KRL84715.1"/>
    <property type="molecule type" value="Genomic_DNA"/>
</dbReference>
<dbReference type="AlphaFoldDB" id="A0A0R1U4H5"/>
<evidence type="ECO:0000256" key="1">
    <source>
        <dbReference type="ARBA" id="ARBA00022801"/>
    </source>
</evidence>
<keyword evidence="1" id="KW-0378">Hydrolase</keyword>
<dbReference type="SUPFAM" id="SSF53474">
    <property type="entry name" value="alpha/beta-Hydrolases"/>
    <property type="match status" value="1"/>
</dbReference>
<proteinExistence type="predicted"/>
<dbReference type="InterPro" id="IPR029058">
    <property type="entry name" value="AB_hydrolase_fold"/>
</dbReference>
<dbReference type="Proteomes" id="UP000051922">
    <property type="component" value="Unassembled WGS sequence"/>
</dbReference>
<keyword evidence="4" id="KW-1185">Reference proteome</keyword>
<accession>A0A0R1U4H5</accession>
<dbReference type="Pfam" id="PF07859">
    <property type="entry name" value="Abhydrolase_3"/>
    <property type="match status" value="1"/>
</dbReference>
<sequence>MTSIERDVQYDERLDLRTDLYPATTTEQRGTVLLIHGGGWFRGDKSKETKAASIFADAGYQVVVPNFRLAPDYLYPAPLVDMDSLVTWLRQSGRIDDHVAVVGASSGGNMSVEVGLKYGWPAVSLSGIINIEEWLAAHPDVVGTLAHQAPADADSTAIDQDGADDEFYKGFVEQYFGAAKEYHLGTPYHHVTAKAGPMYLANSLNEFVPNDGVLQLEAALVAQQIPVTTRFLPGMRHGEAYLDDVEKDVLNFIATWI</sequence>
<name>A0A0R1U4H5_9LACO</name>
<dbReference type="PANTHER" id="PTHR48081">
    <property type="entry name" value="AB HYDROLASE SUPERFAMILY PROTEIN C4A8.06C"/>
    <property type="match status" value="1"/>
</dbReference>
<protein>
    <submittedName>
        <fullName evidence="3">Esterase lipase</fullName>
    </submittedName>
</protein>
<dbReference type="OrthoDB" id="9815425at2"/>